<feature type="region of interest" description="Disordered" evidence="1">
    <location>
        <begin position="460"/>
        <end position="487"/>
    </location>
</feature>
<feature type="compositionally biased region" description="Acidic residues" evidence="1">
    <location>
        <begin position="434"/>
        <end position="448"/>
    </location>
</feature>
<feature type="region of interest" description="Disordered" evidence="1">
    <location>
        <begin position="434"/>
        <end position="453"/>
    </location>
</feature>
<dbReference type="EMBL" id="BLXT01003733">
    <property type="protein sequence ID" value="GFO03974.1"/>
    <property type="molecule type" value="Genomic_DNA"/>
</dbReference>
<comment type="caution">
    <text evidence="3">The sequence shown here is derived from an EMBL/GenBank/DDBJ whole genome shotgun (WGS) entry which is preliminary data.</text>
</comment>
<dbReference type="SUPFAM" id="SSF48371">
    <property type="entry name" value="ARM repeat"/>
    <property type="match status" value="1"/>
</dbReference>
<dbReference type="InterPro" id="IPR016024">
    <property type="entry name" value="ARM-type_fold"/>
</dbReference>
<accession>A0AAV4ACN7</accession>
<feature type="compositionally biased region" description="Acidic residues" evidence="1">
    <location>
        <begin position="464"/>
        <end position="482"/>
    </location>
</feature>
<protein>
    <submittedName>
        <fullName evidence="3">Uncharacterized protein</fullName>
    </submittedName>
</protein>
<keyword evidence="2" id="KW-0812">Transmembrane</keyword>
<keyword evidence="2" id="KW-0472">Membrane</keyword>
<keyword evidence="4" id="KW-1185">Reference proteome</keyword>
<evidence type="ECO:0000313" key="4">
    <source>
        <dbReference type="Proteomes" id="UP000735302"/>
    </source>
</evidence>
<evidence type="ECO:0000256" key="2">
    <source>
        <dbReference type="SAM" id="Phobius"/>
    </source>
</evidence>
<dbReference type="Proteomes" id="UP000735302">
    <property type="component" value="Unassembled WGS sequence"/>
</dbReference>
<reference evidence="3 4" key="1">
    <citation type="journal article" date="2021" name="Elife">
        <title>Chloroplast acquisition without the gene transfer in kleptoplastic sea slugs, Plakobranchus ocellatus.</title>
        <authorList>
            <person name="Maeda T."/>
            <person name="Takahashi S."/>
            <person name="Yoshida T."/>
            <person name="Shimamura S."/>
            <person name="Takaki Y."/>
            <person name="Nagai Y."/>
            <person name="Toyoda A."/>
            <person name="Suzuki Y."/>
            <person name="Arimoto A."/>
            <person name="Ishii H."/>
            <person name="Satoh N."/>
            <person name="Nishiyama T."/>
            <person name="Hasebe M."/>
            <person name="Maruyama T."/>
            <person name="Minagawa J."/>
            <person name="Obokata J."/>
            <person name="Shigenobu S."/>
        </authorList>
    </citation>
    <scope>NUCLEOTIDE SEQUENCE [LARGE SCALE GENOMIC DNA]</scope>
</reference>
<feature type="transmembrane region" description="Helical" evidence="2">
    <location>
        <begin position="6"/>
        <end position="25"/>
    </location>
</feature>
<dbReference type="AlphaFoldDB" id="A0AAV4ACN7"/>
<proteinExistence type="predicted"/>
<name>A0AAV4ACN7_9GAST</name>
<evidence type="ECO:0000256" key="1">
    <source>
        <dbReference type="SAM" id="MobiDB-lite"/>
    </source>
</evidence>
<organism evidence="3 4">
    <name type="scientific">Plakobranchus ocellatus</name>
    <dbReference type="NCBI Taxonomy" id="259542"/>
    <lineage>
        <taxon>Eukaryota</taxon>
        <taxon>Metazoa</taxon>
        <taxon>Spiralia</taxon>
        <taxon>Lophotrochozoa</taxon>
        <taxon>Mollusca</taxon>
        <taxon>Gastropoda</taxon>
        <taxon>Heterobranchia</taxon>
        <taxon>Euthyneura</taxon>
        <taxon>Panpulmonata</taxon>
        <taxon>Sacoglossa</taxon>
        <taxon>Placobranchoidea</taxon>
        <taxon>Plakobranchidae</taxon>
        <taxon>Plakobranchus</taxon>
    </lineage>
</organism>
<sequence>MCLAIYPLLNLGAFLLKHVFLFLYLSAYACLPSRRDGLQVEDSVKTTVWFSSSSRNFSPIYRRDNRSSELVTTADWSPDRGTTGHVVVGLAGIEARLPALRPARTLQSRVRVQAYHRGNSSVLAAVLLVFLCIACPQQGDLGPSVPLSGQSADDVAQTHGRGIPVHLKMDLLSSVPPMHFAIHCAANTLRYPLCYQHTLLSTVLQHSSLFTVPPRHFDIHCAANTLRYPLCYQHTLLSTVLPTHFAILCATNYQHSSLFTVPPRHFDIHCAANTLCYPLCCQLPTHFAYPLCYQLLTHFAIHCATNTLRYPLCYQHTSLSTVPPTHFAIHCSTNTLRYPLCHRHTSLSIVLPTHFAIHCATNTLRYPQCHRHTSLSIVLPTPSLAEKKCKDIQPKSRWELRKTSKRIGRTLAKTGLTDVAQGCRADGMVVVYDDDGNDDGDGGDDDGGSDGGVVMMMCVAAPNNDDDDDDNDDDDDDDDDDDENKKFNMNDLQTYIFQGLSDFPANIPFIKTYIKKKV</sequence>
<gene>
    <name evidence="3" type="ORF">PoB_003047900</name>
</gene>
<keyword evidence="2" id="KW-1133">Transmembrane helix</keyword>
<evidence type="ECO:0000313" key="3">
    <source>
        <dbReference type="EMBL" id="GFO03974.1"/>
    </source>
</evidence>